<dbReference type="PROSITE" id="PS50222">
    <property type="entry name" value="EF_HAND_2"/>
    <property type="match status" value="1"/>
</dbReference>
<feature type="domain" description="EF-hand" evidence="1">
    <location>
        <begin position="27"/>
        <end position="62"/>
    </location>
</feature>
<proteinExistence type="predicted"/>
<dbReference type="EMBL" id="CAUJNA010002424">
    <property type="protein sequence ID" value="CAJ1392817.1"/>
    <property type="molecule type" value="Genomic_DNA"/>
</dbReference>
<accession>A0AA36N398</accession>
<comment type="caution">
    <text evidence="2">The sequence shown here is derived from an EMBL/GenBank/DDBJ whole genome shotgun (WGS) entry which is preliminary data.</text>
</comment>
<evidence type="ECO:0000313" key="3">
    <source>
        <dbReference type="Proteomes" id="UP001178507"/>
    </source>
</evidence>
<evidence type="ECO:0000259" key="1">
    <source>
        <dbReference type="PROSITE" id="PS50222"/>
    </source>
</evidence>
<keyword evidence="3" id="KW-1185">Reference proteome</keyword>
<evidence type="ECO:0000313" key="2">
    <source>
        <dbReference type="EMBL" id="CAJ1392817.1"/>
    </source>
</evidence>
<dbReference type="Gene3D" id="1.10.238.10">
    <property type="entry name" value="EF-hand"/>
    <property type="match status" value="1"/>
</dbReference>
<gene>
    <name evidence="2" type="ORF">EVOR1521_LOCUS17822</name>
</gene>
<dbReference type="AlphaFoldDB" id="A0AA36N398"/>
<protein>
    <recommendedName>
        <fullName evidence="1">EF-hand domain-containing protein</fullName>
    </recommendedName>
</protein>
<organism evidence="2 3">
    <name type="scientific">Effrenium voratum</name>
    <dbReference type="NCBI Taxonomy" id="2562239"/>
    <lineage>
        <taxon>Eukaryota</taxon>
        <taxon>Sar</taxon>
        <taxon>Alveolata</taxon>
        <taxon>Dinophyceae</taxon>
        <taxon>Suessiales</taxon>
        <taxon>Symbiodiniaceae</taxon>
        <taxon>Effrenium</taxon>
    </lineage>
</organism>
<feature type="non-terminal residue" evidence="2">
    <location>
        <position position="1"/>
    </location>
</feature>
<dbReference type="InterPro" id="IPR011992">
    <property type="entry name" value="EF-hand-dom_pair"/>
</dbReference>
<dbReference type="Proteomes" id="UP001178507">
    <property type="component" value="Unassembled WGS sequence"/>
</dbReference>
<dbReference type="GO" id="GO:0005509">
    <property type="term" value="F:calcium ion binding"/>
    <property type="evidence" value="ECO:0007669"/>
    <property type="project" value="InterPro"/>
</dbReference>
<dbReference type="SUPFAM" id="SSF47473">
    <property type="entry name" value="EF-hand"/>
    <property type="match status" value="1"/>
</dbReference>
<name>A0AA36N398_9DINO</name>
<reference evidence="2" key="1">
    <citation type="submission" date="2023-08" db="EMBL/GenBank/DDBJ databases">
        <authorList>
            <person name="Chen Y."/>
            <person name="Shah S."/>
            <person name="Dougan E. K."/>
            <person name="Thang M."/>
            <person name="Chan C."/>
        </authorList>
    </citation>
    <scope>NUCLEOTIDE SEQUENCE</scope>
</reference>
<dbReference type="InterPro" id="IPR002048">
    <property type="entry name" value="EF_hand_dom"/>
</dbReference>
<sequence>ATRLVSDALSKAKDNKDRIAKRVATAKRSEKRDALFKKYDKDGDGLWNRAEIQAYAKGEFNFELPAENLERIMRQVCRGEGASMEALQLLKVSVCIARDEERGKAKRAVRLEKEREEREARERREAEIRARHSEFSSECQALLGVLQKLDPDIASAEAMAEALVQDANGGQIKEADARARLGAIEAVAQKTHSAIAGAQLQAQGLSAKFLEDKEVAELMAPELAALKTKTESQDLALRKALASGAQARQLALNRAFAAYENLRMEVAAKLRVCIETQGGKPDDLYDAIKASSGTKVTKRHIKAYLQANQSLIEDEKLDSVFLGPSLSEKGSIRRFGEAEDENDEPEISREDFMRVVRVFYKVVTEIVLSDNLLIEQSEQLRRMEVGEIMEVFQGPMLDPSVGVYRIHGKALKDGIVGWVTVAGNQGITFLMPGGNLLKVVRPVQLTEMEDVETAGRLLVEGEVLEVIAWQRIREQTPQAVTRVKGRLQGEMVTGWVSMSENGVPNLEVL</sequence>